<name>A0A2G6KJ67_9BACT</name>
<dbReference type="InterPro" id="IPR045747">
    <property type="entry name" value="CRISPR-assoc_prot_Cas6_N_sf"/>
</dbReference>
<evidence type="ECO:0000256" key="3">
    <source>
        <dbReference type="ARBA" id="ARBA00022801"/>
    </source>
</evidence>
<organism evidence="7 8">
    <name type="scientific">candidate division KSB3 bacterium</name>
    <dbReference type="NCBI Taxonomy" id="2044937"/>
    <lineage>
        <taxon>Bacteria</taxon>
        <taxon>candidate division KSB3</taxon>
    </lineage>
</organism>
<feature type="domain" description="CRISPR-associated protein Cas6 C-terminal" evidence="5">
    <location>
        <begin position="155"/>
        <end position="273"/>
    </location>
</feature>
<dbReference type="GO" id="GO:0051607">
    <property type="term" value="P:defense response to virus"/>
    <property type="evidence" value="ECO:0007669"/>
    <property type="project" value="UniProtKB-KW"/>
</dbReference>
<dbReference type="Pfam" id="PF10040">
    <property type="entry name" value="CRISPR_Cas6"/>
    <property type="match status" value="1"/>
</dbReference>
<feature type="domain" description="CRISPR-associated protein Cas6-like N-terminal" evidence="6">
    <location>
        <begin position="1"/>
        <end position="143"/>
    </location>
</feature>
<proteinExistence type="predicted"/>
<evidence type="ECO:0000256" key="2">
    <source>
        <dbReference type="ARBA" id="ARBA00022759"/>
    </source>
</evidence>
<evidence type="ECO:0000313" key="8">
    <source>
        <dbReference type="Proteomes" id="UP000230821"/>
    </source>
</evidence>
<dbReference type="NCBIfam" id="TIGR01877">
    <property type="entry name" value="cas_cas6"/>
    <property type="match status" value="1"/>
</dbReference>
<dbReference type="GO" id="GO:0004519">
    <property type="term" value="F:endonuclease activity"/>
    <property type="evidence" value="ECO:0007669"/>
    <property type="project" value="UniProtKB-KW"/>
</dbReference>
<dbReference type="AlphaFoldDB" id="A0A2G6KJ67"/>
<dbReference type="EMBL" id="PDSK01000035">
    <property type="protein sequence ID" value="PIE35701.1"/>
    <property type="molecule type" value="Genomic_DNA"/>
</dbReference>
<dbReference type="Gene3D" id="3.30.70.1900">
    <property type="match status" value="1"/>
</dbReference>
<keyword evidence="1" id="KW-0540">Nuclease</keyword>
<dbReference type="Gene3D" id="3.30.70.1890">
    <property type="match status" value="1"/>
</dbReference>
<protein>
    <submittedName>
        <fullName evidence="7">CRISPR-associated endoribonuclease Cas6</fullName>
    </submittedName>
</protein>
<evidence type="ECO:0000313" key="7">
    <source>
        <dbReference type="EMBL" id="PIE35701.1"/>
    </source>
</evidence>
<dbReference type="Proteomes" id="UP000230821">
    <property type="component" value="Unassembled WGS sequence"/>
</dbReference>
<gene>
    <name evidence="7" type="primary">cas6</name>
    <name evidence="7" type="ORF">CSA56_03030</name>
</gene>
<dbReference type="InterPro" id="IPR019267">
    <property type="entry name" value="CRISPR-assoc_Cas6_C"/>
</dbReference>
<dbReference type="InterPro" id="IPR010156">
    <property type="entry name" value="CRISPR-assoc_prot_Cas6"/>
</dbReference>
<keyword evidence="3" id="KW-0378">Hydrolase</keyword>
<evidence type="ECO:0000259" key="5">
    <source>
        <dbReference type="Pfam" id="PF10040"/>
    </source>
</evidence>
<accession>A0A2G6KJ67</accession>
<evidence type="ECO:0000256" key="4">
    <source>
        <dbReference type="ARBA" id="ARBA00023118"/>
    </source>
</evidence>
<evidence type="ECO:0000259" key="6">
    <source>
        <dbReference type="Pfam" id="PF19308"/>
    </source>
</evidence>
<reference evidence="7 8" key="1">
    <citation type="submission" date="2017-10" db="EMBL/GenBank/DDBJ databases">
        <title>Novel microbial diversity and functional potential in the marine mammal oral microbiome.</title>
        <authorList>
            <person name="Dudek N.K."/>
            <person name="Sun C.L."/>
            <person name="Burstein D."/>
            <person name="Kantor R.S."/>
            <person name="Aliaga Goltsman D.S."/>
            <person name="Bik E.M."/>
            <person name="Thomas B.C."/>
            <person name="Banfield J.F."/>
            <person name="Relman D.A."/>
        </authorList>
    </citation>
    <scope>NUCLEOTIDE SEQUENCE [LARGE SCALE GENOMIC DNA]</scope>
    <source>
        <strain evidence="7">DOLJORAL78_47_16</strain>
    </source>
</reference>
<keyword evidence="4" id="KW-0051">Antiviral defense</keyword>
<dbReference type="Pfam" id="PF19308">
    <property type="entry name" value="CRISPR_Cas6_N"/>
    <property type="match status" value="1"/>
</dbReference>
<comment type="caution">
    <text evidence="7">The sequence shown here is derived from an EMBL/GenBank/DDBJ whole genome shotgun (WGS) entry which is preliminary data.</text>
</comment>
<dbReference type="InterPro" id="IPR045648">
    <property type="entry name" value="CRISPR-assoc_Cas6-like_N"/>
</dbReference>
<dbReference type="GO" id="GO:0016788">
    <property type="term" value="F:hydrolase activity, acting on ester bonds"/>
    <property type="evidence" value="ECO:0007669"/>
    <property type="project" value="InterPro"/>
</dbReference>
<dbReference type="CDD" id="cd21141">
    <property type="entry name" value="Cas6_III-like"/>
    <property type="match status" value="1"/>
</dbReference>
<sequence length="278" mass="31554">MPFSIFLQVYPHDDIPLGQAQGPALQGMFLSLIRAVDPAAAARLHEENRYRPYTLSPLGLGDRPQHFLGFCPPREPVLKAGTACHLRITLLEDELFPLFGRCFAESSEPSFQLGPTRFVLTGVLTQAQRGIEWTRCLSYADLHTHASRTSRKISLQFLTPTSFRRGKVDFLLPDPRLVFRSYRVRLEEMNGTVRFPADFDEQVEFYTGISNLKRLETAIIKTKKVKLIGFTGRITYMIDKQAPPDLVYQMNLLADYAFFCGTGRKTTVGMGQTVRRET</sequence>
<evidence type="ECO:0000256" key="1">
    <source>
        <dbReference type="ARBA" id="ARBA00022722"/>
    </source>
</evidence>
<keyword evidence="2" id="KW-0255">Endonuclease</keyword>